<dbReference type="EMBL" id="FUKR01000066">
    <property type="protein sequence ID" value="SJN39604.1"/>
    <property type="molecule type" value="Genomic_DNA"/>
</dbReference>
<evidence type="ECO:0000313" key="4">
    <source>
        <dbReference type="EMBL" id="SJN39604.1"/>
    </source>
</evidence>
<dbReference type="GO" id="GO:0016020">
    <property type="term" value="C:membrane"/>
    <property type="evidence" value="ECO:0007669"/>
    <property type="project" value="TreeGrafter"/>
</dbReference>
<dbReference type="Gene3D" id="3.40.50.720">
    <property type="entry name" value="NAD(P)-binding Rossmann-like Domain"/>
    <property type="match status" value="1"/>
</dbReference>
<evidence type="ECO:0000313" key="5">
    <source>
        <dbReference type="Proteomes" id="UP000196778"/>
    </source>
</evidence>
<dbReference type="PANTHER" id="PTHR44196">
    <property type="entry name" value="DEHYDROGENASE/REDUCTASE SDR FAMILY MEMBER 7B"/>
    <property type="match status" value="1"/>
</dbReference>
<dbReference type="InterPro" id="IPR036291">
    <property type="entry name" value="NAD(P)-bd_dom_sf"/>
</dbReference>
<keyword evidence="5" id="KW-1185">Reference proteome</keyword>
<dbReference type="OrthoDB" id="158573at2"/>
<evidence type="ECO:0000256" key="2">
    <source>
        <dbReference type="ARBA" id="ARBA00023002"/>
    </source>
</evidence>
<dbReference type="InterPro" id="IPR057326">
    <property type="entry name" value="KR_dom"/>
</dbReference>
<organism evidence="4 5">
    <name type="scientific">Mycetocola reblochoni REB411</name>
    <dbReference type="NCBI Taxonomy" id="1255698"/>
    <lineage>
        <taxon>Bacteria</taxon>
        <taxon>Bacillati</taxon>
        <taxon>Actinomycetota</taxon>
        <taxon>Actinomycetes</taxon>
        <taxon>Micrococcales</taxon>
        <taxon>Microbacteriaceae</taxon>
        <taxon>Mycetocola</taxon>
    </lineage>
</organism>
<evidence type="ECO:0000259" key="3">
    <source>
        <dbReference type="SMART" id="SM00822"/>
    </source>
</evidence>
<reference evidence="5" key="1">
    <citation type="submission" date="2017-02" db="EMBL/GenBank/DDBJ databases">
        <authorList>
            <person name="Dridi B."/>
        </authorList>
    </citation>
    <scope>NUCLEOTIDE SEQUENCE [LARGE SCALE GENOMIC DNA]</scope>
    <source>
        <strain evidence="5">EB411</strain>
    </source>
</reference>
<name>A0A1R4K5Z7_9MICO</name>
<sequence length="238" mass="24627">MTAASAARPLALVTGATSGIGAAIAEELASTHDLVVVGRNEPALAAWASRDGVTALRLDLSDPEGFAVAIAPLGIERLDVLVHAAAIATGRAVGSASVQDWREHLVVDLIAPAELTRLLLPAVTAAQGDIVFIGSGAGTRPVPGSAVYAAAKHGLRGLADSLRIEVEPDRVRVVTVAPGQTDTPLLRSGVEASGGTPEPERYIRPESVARAVRFVVDQGPDTQITDVAVRPRQELVRL</sequence>
<comment type="similarity">
    <text evidence="1">Belongs to the short-chain dehydrogenases/reductases (SDR) family.</text>
</comment>
<dbReference type="InterPro" id="IPR020904">
    <property type="entry name" value="Sc_DH/Rdtase_CS"/>
</dbReference>
<dbReference type="NCBIfam" id="NF006073">
    <property type="entry name" value="PRK08219.1"/>
    <property type="match status" value="1"/>
</dbReference>
<dbReference type="SUPFAM" id="SSF51735">
    <property type="entry name" value="NAD(P)-binding Rossmann-fold domains"/>
    <property type="match status" value="1"/>
</dbReference>
<keyword evidence="2" id="KW-0560">Oxidoreductase</keyword>
<dbReference type="Proteomes" id="UP000196778">
    <property type="component" value="Unassembled WGS sequence"/>
</dbReference>
<dbReference type="Pfam" id="PF00106">
    <property type="entry name" value="adh_short"/>
    <property type="match status" value="1"/>
</dbReference>
<evidence type="ECO:0000256" key="1">
    <source>
        <dbReference type="ARBA" id="ARBA00006484"/>
    </source>
</evidence>
<dbReference type="AlphaFoldDB" id="A0A1R4K5Z7"/>
<dbReference type="InterPro" id="IPR002347">
    <property type="entry name" value="SDR_fam"/>
</dbReference>
<gene>
    <name evidence="4" type="ORF">FM119_11520</name>
</gene>
<dbReference type="PANTHER" id="PTHR44196:SF1">
    <property type="entry name" value="DEHYDROGENASE_REDUCTASE SDR FAMILY MEMBER 7B"/>
    <property type="match status" value="1"/>
</dbReference>
<dbReference type="PRINTS" id="PR00081">
    <property type="entry name" value="GDHRDH"/>
</dbReference>
<feature type="domain" description="Ketoreductase" evidence="3">
    <location>
        <begin position="9"/>
        <end position="180"/>
    </location>
</feature>
<protein>
    <submittedName>
        <fullName evidence="4">Short-chain dehydrogenase/reductase SDR</fullName>
    </submittedName>
</protein>
<dbReference type="PROSITE" id="PS00061">
    <property type="entry name" value="ADH_SHORT"/>
    <property type="match status" value="1"/>
</dbReference>
<accession>A0A1R4K5Z7</accession>
<dbReference type="RefSeq" id="WP_087138303.1">
    <property type="nucleotide sequence ID" value="NZ_FUKR01000066.1"/>
</dbReference>
<proteinExistence type="inferred from homology"/>
<dbReference type="SMART" id="SM00822">
    <property type="entry name" value="PKS_KR"/>
    <property type="match status" value="1"/>
</dbReference>
<dbReference type="GO" id="GO:0016491">
    <property type="term" value="F:oxidoreductase activity"/>
    <property type="evidence" value="ECO:0007669"/>
    <property type="project" value="UniProtKB-KW"/>
</dbReference>